<name>A0A419R4R0_9SPHN</name>
<comment type="caution">
    <text evidence="3">The sequence shown here is derived from an EMBL/GenBank/DDBJ whole genome shotgun (WGS) entry which is preliminary data.</text>
</comment>
<dbReference type="AlphaFoldDB" id="A0A419R4R0"/>
<evidence type="ECO:0000313" key="3">
    <source>
        <dbReference type="EMBL" id="RJX69949.1"/>
    </source>
</evidence>
<organism evidence="3 4">
    <name type="scientific">Tsuneonella suprasediminis</name>
    <dbReference type="NCBI Taxonomy" id="2306996"/>
    <lineage>
        <taxon>Bacteria</taxon>
        <taxon>Pseudomonadati</taxon>
        <taxon>Pseudomonadota</taxon>
        <taxon>Alphaproteobacteria</taxon>
        <taxon>Sphingomonadales</taxon>
        <taxon>Erythrobacteraceae</taxon>
        <taxon>Tsuneonella</taxon>
    </lineage>
</organism>
<gene>
    <name evidence="3" type="ORF">D6858_02660</name>
</gene>
<dbReference type="OrthoDB" id="7432392at2"/>
<accession>A0A419R4R0</accession>
<dbReference type="Proteomes" id="UP000284322">
    <property type="component" value="Unassembled WGS sequence"/>
</dbReference>
<protein>
    <submittedName>
        <fullName evidence="3">Pilus assembly protein TadE</fullName>
    </submittedName>
</protein>
<evidence type="ECO:0000313" key="4">
    <source>
        <dbReference type="Proteomes" id="UP000284322"/>
    </source>
</evidence>
<proteinExistence type="predicted"/>
<keyword evidence="4" id="KW-1185">Reference proteome</keyword>
<keyword evidence="2" id="KW-0472">Membrane</keyword>
<dbReference type="EMBL" id="RAHJ01000011">
    <property type="protein sequence ID" value="RJX69949.1"/>
    <property type="molecule type" value="Genomic_DNA"/>
</dbReference>
<keyword evidence="2" id="KW-0812">Transmembrane</keyword>
<reference evidence="3 4" key="1">
    <citation type="submission" date="2018-09" db="EMBL/GenBank/DDBJ databases">
        <title>Altererythrobacter sp.Ery1 and Ery12, the genome sequencing of novel strains in genus Alterythrobacter.</title>
        <authorList>
            <person name="Cheng H."/>
            <person name="Wu Y.-H."/>
            <person name="Fang C."/>
            <person name="Xu X.-W."/>
        </authorList>
    </citation>
    <scope>NUCLEOTIDE SEQUENCE [LARGE SCALE GENOMIC DNA]</scope>
    <source>
        <strain evidence="3 4">Ery12</strain>
    </source>
</reference>
<feature type="transmembrane region" description="Helical" evidence="2">
    <location>
        <begin position="12"/>
        <end position="37"/>
    </location>
</feature>
<evidence type="ECO:0000256" key="1">
    <source>
        <dbReference type="SAM" id="MobiDB-lite"/>
    </source>
</evidence>
<evidence type="ECO:0000256" key="2">
    <source>
        <dbReference type="SAM" id="Phobius"/>
    </source>
</evidence>
<keyword evidence="2" id="KW-1133">Transmembrane helix</keyword>
<sequence>MCRRFSSLKRRFLAETAAVAAVEFAIMFPVFITLGLVGTEIAYMSTVNMRVSQIALSLADNASRIGQTDNSSVSPNVKESDIDSIMAGALKQGESFDLKHNGRLILSSLELDSATGKQYIRWQRCSGDLARTSTYGNDTDNNGLTGSPIDGVGQSSDKIRASTDSAVMIAEVYYDYKGLFGNLLPTKPTFRQEAIFTVRDDRNLTPGVTGTGGQSLCK</sequence>
<feature type="region of interest" description="Disordered" evidence="1">
    <location>
        <begin position="137"/>
        <end position="157"/>
    </location>
</feature>